<keyword evidence="5" id="KW-1185">Reference proteome</keyword>
<reference evidence="3 5" key="2">
    <citation type="submission" date="2017-12" db="EMBL/GenBank/DDBJ databases">
        <title>Comparative Functional Genomics of Dry Heat Resistant strains isolated from the Viking Spacecraft.</title>
        <authorList>
            <person name="Seuylemezian A."/>
            <person name="Cooper K."/>
            <person name="Vaishampayan P."/>
        </authorList>
    </citation>
    <scope>NUCLEOTIDE SEQUENCE [LARGE SCALE GENOMIC DNA]</scope>
    <source>
        <strain evidence="3 5">ATCC 29669</strain>
    </source>
</reference>
<dbReference type="PANTHER" id="PTHR43681:SF1">
    <property type="entry name" value="SARCALUMENIN"/>
    <property type="match status" value="1"/>
</dbReference>
<organism evidence="2 4">
    <name type="scientific">Bacillus canaveralius</name>
    <dbReference type="NCBI Taxonomy" id="1403243"/>
    <lineage>
        <taxon>Bacteria</taxon>
        <taxon>Bacillati</taxon>
        <taxon>Bacillota</taxon>
        <taxon>Bacilli</taxon>
        <taxon>Bacillales</taxon>
        <taxon>Bacillaceae</taxon>
        <taxon>Bacillus</taxon>
    </lineage>
</organism>
<dbReference type="InterPro" id="IPR051943">
    <property type="entry name" value="TRAFAC_Dynamin-like_GTPase"/>
</dbReference>
<dbReference type="Proteomes" id="UP000234951">
    <property type="component" value="Unassembled WGS sequence"/>
</dbReference>
<dbReference type="InterPro" id="IPR019734">
    <property type="entry name" value="TPR_rpt"/>
</dbReference>
<keyword evidence="1" id="KW-0802">TPR repeat</keyword>
<evidence type="ECO:0000313" key="3">
    <source>
        <dbReference type="EMBL" id="PLR92701.1"/>
    </source>
</evidence>
<reference evidence="2 4" key="1">
    <citation type="submission" date="2017-11" db="EMBL/GenBank/DDBJ databases">
        <title>Comparitive Functional Genomics of Dry Heat Resistant strains isolated from the Viking Spacecraft.</title>
        <authorList>
            <person name="Seuylemezian A."/>
            <person name="Cooper K."/>
            <person name="Vaishampayan P."/>
        </authorList>
    </citation>
    <scope>NUCLEOTIDE SEQUENCE [LARGE SCALE GENOMIC DNA]</scope>
    <source>
        <strain evidence="2 4">M4.6</strain>
    </source>
</reference>
<comment type="caution">
    <text evidence="2">The sequence shown here is derived from an EMBL/GenBank/DDBJ whole genome shotgun (WGS) entry which is preliminary data.</text>
</comment>
<dbReference type="SUPFAM" id="SSF48452">
    <property type="entry name" value="TPR-like"/>
    <property type="match status" value="1"/>
</dbReference>
<sequence length="907" mass="104800">MVEKQLIKKEFYQTFTDENDASQPSRVLGELYVKEQQKDVPDLSYIRFAQGEVYYANYDFEAAIFKWENIDNELEPWAKKNMADAYFALEILSTAESIYKSVQTDNIILKTEVSLQLFTLYVQQGKLDSATKVIKEAVVLNPDYPNITEIARTFFEEHGDARNAVELAVNEAIRTQSLHWFDLLNTYIQDGLTKKIQPDYFMDVLMALYHSDKKRLEKIVVSLWNSYKGEDTYFSWIRDMDRFLAEIEVDQSVSWTELSTLYQQSFLDLMSGKYLLKQLSGIVPNHLSNWLKISDNSHGLYSASAVLAWSELFPSTIKVSAAEEAENVIAAFRTRGNGHEESLRLFDTITAWAEQNEVEIGNRFKWLAGELADLNTHHLLIAGSPGNGKSAFINAILGENILEHDVQAAVLFKGDEDNEITEIDDSEIRHIPELASASAEGTVIDFKISSRFLTENGLSLFNIPNFRGTRSERNEAVQYLHLADSLLFVLDAGSPFTERERDMLVKIAGEAPNLPVHFLLNNIASIADEQEAIKLVDDTWTRIHGYFQEAKLFAFSSNYESTQQLSDLAEFIQANASNVNTVERRNSNLLFLIRETITMLLKSRVEMENGLIESIKWNEEMANKLNGAINQLSDVEKEKINIIQKSYRGRKQKIKNELEDQIPKLLQGCSDIIEEDSDYGSLHVKLNDEMNRRIREYLSETMLPKFNQELEEWIEFSKNEFGESQAFLADMSDGFNSMFEEERIKLECDFKVLDDWRRDADRMTSGVPVDTVNILLRFTPSQFLLKSAGKLFGAIQQNKVMLYNKYTQFVENEDYEEAKTLIINNFMQPFEMFERTLQRDVTIFFRNPFRVLKQTVEETQSEIVEKQASLDQIRTNPELYRDPLRMFEVRLRQLEWMEMAGKQLSHR</sequence>
<dbReference type="EMBL" id="PGVA01000001">
    <property type="protein sequence ID" value="PLR86838.1"/>
    <property type="molecule type" value="Genomic_DNA"/>
</dbReference>
<dbReference type="PANTHER" id="PTHR43681">
    <property type="entry name" value="TRANSMEMBRANE GTPASE FZO"/>
    <property type="match status" value="1"/>
</dbReference>
<dbReference type="OrthoDB" id="2953146at2"/>
<dbReference type="Gene3D" id="3.40.50.300">
    <property type="entry name" value="P-loop containing nucleotide triphosphate hydrolases"/>
    <property type="match status" value="1"/>
</dbReference>
<evidence type="ECO:0000313" key="5">
    <source>
        <dbReference type="Proteomes" id="UP000235114"/>
    </source>
</evidence>
<evidence type="ECO:0000313" key="4">
    <source>
        <dbReference type="Proteomes" id="UP000234951"/>
    </source>
</evidence>
<feature type="repeat" description="TPR" evidence="1">
    <location>
        <begin position="111"/>
        <end position="144"/>
    </location>
</feature>
<dbReference type="InterPro" id="IPR027417">
    <property type="entry name" value="P-loop_NTPase"/>
</dbReference>
<dbReference type="EMBL" id="PGVD01000056">
    <property type="protein sequence ID" value="PLR92701.1"/>
    <property type="molecule type" value="Genomic_DNA"/>
</dbReference>
<proteinExistence type="predicted"/>
<evidence type="ECO:0000313" key="2">
    <source>
        <dbReference type="EMBL" id="PLR86838.1"/>
    </source>
</evidence>
<dbReference type="Proteomes" id="UP000235114">
    <property type="component" value="Unassembled WGS sequence"/>
</dbReference>
<name>A0A2N5GSU0_9BACI</name>
<gene>
    <name evidence="2" type="ORF">CU635_00685</name>
    <name evidence="3" type="ORF">CVD25_17820</name>
</gene>
<dbReference type="InterPro" id="IPR011990">
    <property type="entry name" value="TPR-like_helical_dom_sf"/>
</dbReference>
<dbReference type="PROSITE" id="PS50005">
    <property type="entry name" value="TPR"/>
    <property type="match status" value="1"/>
</dbReference>
<evidence type="ECO:0000256" key="1">
    <source>
        <dbReference type="PROSITE-ProRule" id="PRU00339"/>
    </source>
</evidence>
<dbReference type="SUPFAM" id="SSF52540">
    <property type="entry name" value="P-loop containing nucleoside triphosphate hydrolases"/>
    <property type="match status" value="1"/>
</dbReference>
<dbReference type="AlphaFoldDB" id="A0A2N5GSU0"/>
<dbReference type="Gene3D" id="1.25.40.10">
    <property type="entry name" value="Tetratricopeptide repeat domain"/>
    <property type="match status" value="1"/>
</dbReference>
<accession>A0A2N5GSU0</accession>
<protein>
    <submittedName>
        <fullName evidence="2">GTP-binding protein</fullName>
    </submittedName>
</protein>